<organism evidence="4 5">
    <name type="scientific">Actinacidiphila polyblastidii</name>
    <dbReference type="NCBI Taxonomy" id="3110430"/>
    <lineage>
        <taxon>Bacteria</taxon>
        <taxon>Bacillati</taxon>
        <taxon>Actinomycetota</taxon>
        <taxon>Actinomycetes</taxon>
        <taxon>Kitasatosporales</taxon>
        <taxon>Streptomycetaceae</taxon>
        <taxon>Actinacidiphila</taxon>
    </lineage>
</organism>
<dbReference type="PANTHER" id="PTHR33744:SF1">
    <property type="entry name" value="DNA-BINDING TRANSCRIPTIONAL ACTIVATOR ADER"/>
    <property type="match status" value="1"/>
</dbReference>
<dbReference type="InterPro" id="IPR012914">
    <property type="entry name" value="PucR_dom"/>
</dbReference>
<feature type="compositionally biased region" description="Basic and acidic residues" evidence="1">
    <location>
        <begin position="521"/>
        <end position="530"/>
    </location>
</feature>
<proteinExistence type="predicted"/>
<evidence type="ECO:0000259" key="3">
    <source>
        <dbReference type="Pfam" id="PF13556"/>
    </source>
</evidence>
<dbReference type="InterPro" id="IPR042070">
    <property type="entry name" value="PucR_C-HTH_sf"/>
</dbReference>
<dbReference type="Pfam" id="PF07905">
    <property type="entry name" value="PucR"/>
    <property type="match status" value="1"/>
</dbReference>
<dbReference type="Gene3D" id="1.10.10.2840">
    <property type="entry name" value="PucR C-terminal helix-turn-helix domain"/>
    <property type="match status" value="1"/>
</dbReference>
<gene>
    <name evidence="4" type="ORF">V2S66_10630</name>
</gene>
<sequence>MPLTVRDLLAIPSLRLGLVAGRAGLGSVVEAAHASETLGPAAWLEGGEVVMTTGLLLAEQDTAEAYTSYAEDVAHGGAAALVLGLGRGLPLQEPPPALAQAAERLGLPLLTAPERTPFVAVTKAVFGARAAEERRLLERTLRTQRQLTAVTAAGGGLDALLRAWQQATGGGAVVCDVLGRLLGAAGADGPAALADAASILDVVALRGLRGSADGDLPSGRVQVQPLGGARLRGFLLLLGAGSAESRLLGSVLVSLLSVELERRHLADEPQRRRRAHLLDRLLSPELPAAQARALLTSAGVHCASVRALAVAVAADDERAAPAEWTAPTAAATASERAELAADLAMAVPGGLVRVNGGAAELLVGDDVDVLGTLARFAPGRPAGIGPAVGPRHAALSLRQARALLPTSRELGRPVTATEAGSVRLLLRLGSPALLSAFAETVLAPLGTQDETDALTETLRVWLETNGSWAETAALLGVHRHTVQSRVRRIGRLTGRNMDRTEDRVDLWLALRAREAASAAGEHPHHGEHTPHPGGRPR</sequence>
<feature type="domain" description="PucR C-terminal helix-turn-helix" evidence="3">
    <location>
        <begin position="454"/>
        <end position="512"/>
    </location>
</feature>
<keyword evidence="5" id="KW-1185">Reference proteome</keyword>
<dbReference type="Proteomes" id="UP001344658">
    <property type="component" value="Unassembled WGS sequence"/>
</dbReference>
<dbReference type="Pfam" id="PF13556">
    <property type="entry name" value="HTH_30"/>
    <property type="match status" value="1"/>
</dbReference>
<accession>A0ABU7P9C3</accession>
<evidence type="ECO:0000256" key="1">
    <source>
        <dbReference type="SAM" id="MobiDB-lite"/>
    </source>
</evidence>
<dbReference type="RefSeq" id="WP_330794345.1">
    <property type="nucleotide sequence ID" value="NZ_JAZEWV010000006.1"/>
</dbReference>
<evidence type="ECO:0000313" key="5">
    <source>
        <dbReference type="Proteomes" id="UP001344658"/>
    </source>
</evidence>
<dbReference type="InterPro" id="IPR051448">
    <property type="entry name" value="CdaR-like_regulators"/>
</dbReference>
<feature type="domain" description="Purine catabolism PurC-like" evidence="2">
    <location>
        <begin position="7"/>
        <end position="126"/>
    </location>
</feature>
<comment type="caution">
    <text evidence="4">The sequence shown here is derived from an EMBL/GenBank/DDBJ whole genome shotgun (WGS) entry which is preliminary data.</text>
</comment>
<evidence type="ECO:0000259" key="2">
    <source>
        <dbReference type="Pfam" id="PF07905"/>
    </source>
</evidence>
<evidence type="ECO:0000313" key="4">
    <source>
        <dbReference type="EMBL" id="MEE4542415.1"/>
    </source>
</evidence>
<protein>
    <submittedName>
        <fullName evidence="4">PucR family transcriptional regulator</fullName>
    </submittedName>
</protein>
<dbReference type="EMBL" id="JAZEWV010000006">
    <property type="protein sequence ID" value="MEE4542415.1"/>
    <property type="molecule type" value="Genomic_DNA"/>
</dbReference>
<name>A0ABU7P9C3_9ACTN</name>
<dbReference type="PANTHER" id="PTHR33744">
    <property type="entry name" value="CARBOHYDRATE DIACID REGULATOR"/>
    <property type="match status" value="1"/>
</dbReference>
<feature type="region of interest" description="Disordered" evidence="1">
    <location>
        <begin position="516"/>
        <end position="537"/>
    </location>
</feature>
<reference evidence="4 5" key="1">
    <citation type="submission" date="2023-12" db="EMBL/GenBank/DDBJ databases">
        <title>Streptomyces sp. V4-01.</title>
        <authorList>
            <person name="Somphong A."/>
            <person name="Phongsopitanun W."/>
        </authorList>
    </citation>
    <scope>NUCLEOTIDE SEQUENCE [LARGE SCALE GENOMIC DNA]</scope>
    <source>
        <strain evidence="4 5">V4-01</strain>
    </source>
</reference>
<dbReference type="InterPro" id="IPR025736">
    <property type="entry name" value="PucR_C-HTH_dom"/>
</dbReference>